<dbReference type="GO" id="GO:0046872">
    <property type="term" value="F:metal ion binding"/>
    <property type="evidence" value="ECO:0007669"/>
    <property type="project" value="UniProtKB-KW"/>
</dbReference>
<dbReference type="Proteomes" id="UP000316621">
    <property type="component" value="Chromosome 2"/>
</dbReference>
<gene>
    <name evidence="4" type="ORF">C5167_020086</name>
</gene>
<dbReference type="InterPro" id="IPR005299">
    <property type="entry name" value="MeTrfase_7"/>
</dbReference>
<sequence>MGMERSAVESHPMKGGTGQHSYVQNSSLQRRGIDLSQGMIKEAIAKEFNIENQLIKNPNTTFRIVDLGCSVGSNSLISINAIIEAMDLKFETYFKGTDLKQTATPEFQVYFNDIASNDFNTLFASIPLEKRYFAAGVPGSFYGRLFPRASLHFVNSSTALHWLSRIPKGPTGDINSAWNKGRIHYSSASDEVFQAYSAQYVKDMETFLLARAHEIVCGGLLFILVPAIADKTLISQTSPGLLLDVLGSCLMELAKMDIVDEAKIDSFNMPSYLTSPKQVKDLVERTGCFTIERLEKLETLFPPASGAEILTNHMRAACEEIFKQHFGFSDEDLDKLFELYSKRLVDPLSIFTKSEDKSFQIFLVLKRNSINFNRSVLATPKTGVPGSFYGRLFPRASLHFVNSSTALHWLSRVPKGSAGDINSAWNKGRIHYSSASDEVFRAYTAQYVMDMEAFLLARGHEIVSKVDSFNMPSYLTSPKQVKELVVRTGCFTIERLKILETLFPPASGAQILTNHMRAATEEIFKQHFGFSDDDLNK</sequence>
<feature type="region of interest" description="Disordered" evidence="3">
    <location>
        <begin position="1"/>
        <end position="21"/>
    </location>
</feature>
<dbReference type="EMBL" id="CM010716">
    <property type="protein sequence ID" value="RZC51670.1"/>
    <property type="molecule type" value="Genomic_DNA"/>
</dbReference>
<evidence type="ECO:0000256" key="3">
    <source>
        <dbReference type="SAM" id="MobiDB-lite"/>
    </source>
</evidence>
<keyword evidence="5" id="KW-1185">Reference proteome</keyword>
<keyword evidence="2" id="KW-0460">Magnesium</keyword>
<dbReference type="Gene3D" id="1.10.1200.270">
    <property type="entry name" value="Methyltransferase, alpha-helical capping domain"/>
    <property type="match status" value="1"/>
</dbReference>
<dbReference type="STRING" id="3469.A0A4Y7IV61"/>
<dbReference type="Pfam" id="PF03492">
    <property type="entry name" value="Methyltransf_7"/>
    <property type="match status" value="2"/>
</dbReference>
<accession>A0A4Y7IV61</accession>
<protein>
    <submittedName>
        <fullName evidence="4">Uncharacterized protein</fullName>
    </submittedName>
</protein>
<dbReference type="OMA" id="INSAWNK"/>
<evidence type="ECO:0000313" key="4">
    <source>
        <dbReference type="EMBL" id="RZC51670.1"/>
    </source>
</evidence>
<dbReference type="Gene3D" id="3.40.50.150">
    <property type="entry name" value="Vaccinia Virus protein VP39"/>
    <property type="match status" value="2"/>
</dbReference>
<feature type="non-terminal residue" evidence="4">
    <location>
        <position position="537"/>
    </location>
</feature>
<organism evidence="4 5">
    <name type="scientific">Papaver somniferum</name>
    <name type="common">Opium poppy</name>
    <dbReference type="NCBI Taxonomy" id="3469"/>
    <lineage>
        <taxon>Eukaryota</taxon>
        <taxon>Viridiplantae</taxon>
        <taxon>Streptophyta</taxon>
        <taxon>Embryophyta</taxon>
        <taxon>Tracheophyta</taxon>
        <taxon>Spermatophyta</taxon>
        <taxon>Magnoliopsida</taxon>
        <taxon>Ranunculales</taxon>
        <taxon>Papaveraceae</taxon>
        <taxon>Papaveroideae</taxon>
        <taxon>Papaver</taxon>
    </lineage>
</organism>
<feature type="compositionally biased region" description="Basic and acidic residues" evidence="3">
    <location>
        <begin position="1"/>
        <end position="12"/>
    </location>
</feature>
<dbReference type="GO" id="GO:0008168">
    <property type="term" value="F:methyltransferase activity"/>
    <property type="evidence" value="ECO:0007669"/>
    <property type="project" value="InterPro"/>
</dbReference>
<dbReference type="Gramene" id="RZC51670">
    <property type="protein sequence ID" value="RZC51670"/>
    <property type="gene ID" value="C5167_020086"/>
</dbReference>
<dbReference type="SUPFAM" id="SSF53335">
    <property type="entry name" value="S-adenosyl-L-methionine-dependent methyltransferases"/>
    <property type="match status" value="2"/>
</dbReference>
<proteinExistence type="predicted"/>
<name>A0A4Y7IV61_PAPSO</name>
<evidence type="ECO:0000313" key="5">
    <source>
        <dbReference type="Proteomes" id="UP000316621"/>
    </source>
</evidence>
<dbReference type="InterPro" id="IPR042086">
    <property type="entry name" value="MeTrfase_capping"/>
</dbReference>
<evidence type="ECO:0000256" key="1">
    <source>
        <dbReference type="ARBA" id="ARBA00022723"/>
    </source>
</evidence>
<evidence type="ECO:0000256" key="2">
    <source>
        <dbReference type="ARBA" id="ARBA00022842"/>
    </source>
</evidence>
<dbReference type="PANTHER" id="PTHR31009">
    <property type="entry name" value="S-ADENOSYL-L-METHIONINE:CARBOXYL METHYLTRANSFERASE FAMILY PROTEIN"/>
    <property type="match status" value="1"/>
</dbReference>
<dbReference type="InterPro" id="IPR029063">
    <property type="entry name" value="SAM-dependent_MTases_sf"/>
</dbReference>
<keyword evidence="1" id="KW-0479">Metal-binding</keyword>
<dbReference type="AlphaFoldDB" id="A0A4Y7IV61"/>
<reference evidence="4 5" key="1">
    <citation type="journal article" date="2018" name="Science">
        <title>The opium poppy genome and morphinan production.</title>
        <authorList>
            <person name="Guo L."/>
            <person name="Winzer T."/>
            <person name="Yang X."/>
            <person name="Li Y."/>
            <person name="Ning Z."/>
            <person name="He Z."/>
            <person name="Teodor R."/>
            <person name="Lu Y."/>
            <person name="Bowser T.A."/>
            <person name="Graham I.A."/>
            <person name="Ye K."/>
        </authorList>
    </citation>
    <scope>NUCLEOTIDE SEQUENCE [LARGE SCALE GENOMIC DNA]</scope>
    <source>
        <strain evidence="5">cv. HN1</strain>
        <tissue evidence="4">Leaves</tissue>
    </source>
</reference>